<dbReference type="OrthoDB" id="9899812at2"/>
<feature type="region of interest" description="Disordered" evidence="1">
    <location>
        <begin position="293"/>
        <end position="315"/>
    </location>
</feature>
<keyword evidence="2" id="KW-0472">Membrane</keyword>
<feature type="transmembrane region" description="Helical" evidence="2">
    <location>
        <begin position="27"/>
        <end position="44"/>
    </location>
</feature>
<evidence type="ECO:0000256" key="2">
    <source>
        <dbReference type="SAM" id="Phobius"/>
    </source>
</evidence>
<evidence type="ECO:0000313" key="3">
    <source>
        <dbReference type="EMBL" id="KAB8039141.1"/>
    </source>
</evidence>
<sequence length="315" mass="36663">MKLDSDYIIKIEEDRQNKIQKKNRRRVLIVTFLVSSFIMQKYLFAVNPADTSLLASIEAKATAIVTYAKNMLDLYNKQIEAVNNVFRAADKTKQFMEMMISPEKNIFYKQAKQLSGYIKTFTHNNDDPFKIRLKKFDLEAQILVQKYEELSYQYDVTERAWKRAAKPLLDKDKMKEINRNPSNSAYIYAANQNVKDMYYRTKGMAYEQEIQEIENQILLDRMTDKFPIDKSPEEVFYESTKHMSIKIQLDQLKMMKEIHSTLVAMLQVQSGNSVPNTSFPKLSDFKKAYERASTGLPLDDDKKPNASSVSSNNGR</sequence>
<dbReference type="RefSeq" id="WP_153420540.1">
    <property type="nucleotide sequence ID" value="NZ_WFLM01000003.1"/>
</dbReference>
<protein>
    <submittedName>
        <fullName evidence="3">Uncharacterized protein</fullName>
    </submittedName>
</protein>
<keyword evidence="4" id="KW-1185">Reference proteome</keyword>
<keyword evidence="2" id="KW-1133">Transmembrane helix</keyword>
<proteinExistence type="predicted"/>
<name>A0A6N6VU08_9BACT</name>
<dbReference type="AlphaFoldDB" id="A0A6N6VU08"/>
<organism evidence="3 4">
    <name type="scientific">Silvanigrella paludirubra</name>
    <dbReference type="NCBI Taxonomy" id="2499159"/>
    <lineage>
        <taxon>Bacteria</taxon>
        <taxon>Pseudomonadati</taxon>
        <taxon>Bdellovibrionota</taxon>
        <taxon>Oligoflexia</taxon>
        <taxon>Silvanigrellales</taxon>
        <taxon>Silvanigrellaceae</taxon>
        <taxon>Silvanigrella</taxon>
    </lineage>
</organism>
<comment type="caution">
    <text evidence="3">The sequence shown here is derived from an EMBL/GenBank/DDBJ whole genome shotgun (WGS) entry which is preliminary data.</text>
</comment>
<evidence type="ECO:0000313" key="4">
    <source>
        <dbReference type="Proteomes" id="UP000437748"/>
    </source>
</evidence>
<keyword evidence="2" id="KW-0812">Transmembrane</keyword>
<reference evidence="3 4" key="1">
    <citation type="submission" date="2019-10" db="EMBL/GenBank/DDBJ databases">
        <title>New species of Slilvanegrellaceae.</title>
        <authorList>
            <person name="Pitt A."/>
            <person name="Hahn M.W."/>
        </authorList>
    </citation>
    <scope>NUCLEOTIDE SEQUENCE [LARGE SCALE GENOMIC DNA]</scope>
    <source>
        <strain evidence="3 4">SP-Ram-0.45-NSY-1</strain>
    </source>
</reference>
<dbReference type="EMBL" id="WFLM01000003">
    <property type="protein sequence ID" value="KAB8039141.1"/>
    <property type="molecule type" value="Genomic_DNA"/>
</dbReference>
<dbReference type="Proteomes" id="UP000437748">
    <property type="component" value="Unassembled WGS sequence"/>
</dbReference>
<evidence type="ECO:0000256" key="1">
    <source>
        <dbReference type="SAM" id="MobiDB-lite"/>
    </source>
</evidence>
<accession>A0A6N6VU08</accession>
<feature type="compositionally biased region" description="Polar residues" evidence="1">
    <location>
        <begin position="305"/>
        <end position="315"/>
    </location>
</feature>
<gene>
    <name evidence="3" type="ORF">GCL60_09810</name>
</gene>